<feature type="transmembrane region" description="Helical" evidence="1">
    <location>
        <begin position="68"/>
        <end position="89"/>
    </location>
</feature>
<dbReference type="AlphaFoldDB" id="A0A6J2YTZ0"/>
<proteinExistence type="predicted"/>
<keyword evidence="1" id="KW-0812">Transmembrane</keyword>
<keyword evidence="1" id="KW-0472">Membrane</keyword>
<evidence type="ECO:0000313" key="2">
    <source>
        <dbReference type="Proteomes" id="UP000504635"/>
    </source>
</evidence>
<accession>A0A6J2YTZ0</accession>
<evidence type="ECO:0000313" key="3">
    <source>
        <dbReference type="RefSeq" id="XP_030766772.1"/>
    </source>
</evidence>
<feature type="transmembrane region" description="Helical" evidence="1">
    <location>
        <begin position="116"/>
        <end position="136"/>
    </location>
</feature>
<keyword evidence="2" id="KW-1185">Reference proteome</keyword>
<dbReference type="GeneID" id="115890629"/>
<feature type="transmembrane region" description="Helical" evidence="1">
    <location>
        <begin position="209"/>
        <end position="230"/>
    </location>
</feature>
<feature type="transmembrane region" description="Helical" evidence="1">
    <location>
        <begin position="34"/>
        <end position="56"/>
    </location>
</feature>
<sequence length="395" mass="45189">MESKSEEAERINLTGSGVGGKEIRIVNREKRSEPVLSVVDILLSIFVVTPLVVASWRGLWGLMDFYGFYFPPFSIFVVGITIHVILALCQDTLHDAIIESEKHWTLKLVSHFLRRFYTYIFLIITIFHWRGGWMILDYYTNVQYTDDGVTKKENSQWILLICTGCFITLACMKGLRNATAPPYGICLDKGNFVFKFPTMFKFNAQTNTMLYLLDCLFSVAVVGNLVIFFWRGLWVVTDIIILPDNFIQSSWASLVLGLLLVGLVYRLQACMKKLCTSLKGFAKLFIADFYILLSIVSTLLFWRGVWNLLIIYFLPDNPLWSCILSHFIGLTFLLVLGCSNSMLVRGVYKDGKEPNGECVVFPCHYLRILFEEEYSYNDSSSESSVTKLYTEVETA</sequence>
<feature type="transmembrane region" description="Helical" evidence="1">
    <location>
        <begin position="318"/>
        <end position="339"/>
    </location>
</feature>
<gene>
    <name evidence="3" type="primary">LOC115890629</name>
</gene>
<dbReference type="GO" id="GO:0042734">
    <property type="term" value="C:presynaptic membrane"/>
    <property type="evidence" value="ECO:0007669"/>
    <property type="project" value="TreeGrafter"/>
</dbReference>
<dbReference type="PANTHER" id="PTHR35270:SF2">
    <property type="entry name" value="FUSELESS, ISOFORM A"/>
    <property type="match status" value="1"/>
</dbReference>
<reference evidence="3" key="1">
    <citation type="submission" date="2025-08" db="UniProtKB">
        <authorList>
            <consortium name="RefSeq"/>
        </authorList>
    </citation>
    <scope>IDENTIFICATION</scope>
    <source>
        <tissue evidence="3">Gonads</tissue>
    </source>
</reference>
<feature type="transmembrane region" description="Helical" evidence="1">
    <location>
        <begin position="156"/>
        <end position="175"/>
    </location>
</feature>
<dbReference type="InterPro" id="IPR032751">
    <property type="entry name" value="Fuseless"/>
</dbReference>
<dbReference type="PANTHER" id="PTHR35270">
    <property type="entry name" value="FUSELESS, ISOFORM A"/>
    <property type="match status" value="1"/>
</dbReference>
<dbReference type="InParanoid" id="A0A6J2YTZ0"/>
<dbReference type="GO" id="GO:0007270">
    <property type="term" value="P:neuron-neuron synaptic transmission"/>
    <property type="evidence" value="ECO:0007669"/>
    <property type="project" value="TreeGrafter"/>
</dbReference>
<dbReference type="OrthoDB" id="45313at2759"/>
<feature type="transmembrane region" description="Helical" evidence="1">
    <location>
        <begin position="250"/>
        <end position="268"/>
    </location>
</feature>
<dbReference type="GO" id="GO:0007274">
    <property type="term" value="P:neuromuscular synaptic transmission"/>
    <property type="evidence" value="ECO:0007669"/>
    <property type="project" value="TreeGrafter"/>
</dbReference>
<name>A0A6J2YTZ0_SITOR</name>
<dbReference type="RefSeq" id="XP_030766772.1">
    <property type="nucleotide sequence ID" value="XM_030910912.1"/>
</dbReference>
<organism evidence="2 3">
    <name type="scientific">Sitophilus oryzae</name>
    <name type="common">Rice weevil</name>
    <name type="synonym">Curculio oryzae</name>
    <dbReference type="NCBI Taxonomy" id="7048"/>
    <lineage>
        <taxon>Eukaryota</taxon>
        <taxon>Metazoa</taxon>
        <taxon>Ecdysozoa</taxon>
        <taxon>Arthropoda</taxon>
        <taxon>Hexapoda</taxon>
        <taxon>Insecta</taxon>
        <taxon>Pterygota</taxon>
        <taxon>Neoptera</taxon>
        <taxon>Endopterygota</taxon>
        <taxon>Coleoptera</taxon>
        <taxon>Polyphaga</taxon>
        <taxon>Cucujiformia</taxon>
        <taxon>Curculionidae</taxon>
        <taxon>Dryophthorinae</taxon>
        <taxon>Sitophilus</taxon>
    </lineage>
</organism>
<dbReference type="Pfam" id="PF15993">
    <property type="entry name" value="Fuseless"/>
    <property type="match status" value="1"/>
</dbReference>
<dbReference type="GO" id="GO:0070073">
    <property type="term" value="P:clustering of voltage-gated calcium channels"/>
    <property type="evidence" value="ECO:0007669"/>
    <property type="project" value="TreeGrafter"/>
</dbReference>
<feature type="transmembrane region" description="Helical" evidence="1">
    <location>
        <begin position="289"/>
        <end position="312"/>
    </location>
</feature>
<protein>
    <submittedName>
        <fullName evidence="3">Uncharacterized protein LOC115890629</fullName>
    </submittedName>
</protein>
<dbReference type="KEGG" id="soy:115890629"/>
<dbReference type="Proteomes" id="UP000504635">
    <property type="component" value="Unplaced"/>
</dbReference>
<keyword evidence="1" id="KW-1133">Transmembrane helix</keyword>
<evidence type="ECO:0000256" key="1">
    <source>
        <dbReference type="SAM" id="Phobius"/>
    </source>
</evidence>